<protein>
    <submittedName>
        <fullName evidence="2">Uncharacterized protein</fullName>
    </submittedName>
</protein>
<proteinExistence type="predicted"/>
<organism evidence="2 3">
    <name type="scientific">Caerostris extrusa</name>
    <name type="common">Bark spider</name>
    <name type="synonym">Caerostris bankana</name>
    <dbReference type="NCBI Taxonomy" id="172846"/>
    <lineage>
        <taxon>Eukaryota</taxon>
        <taxon>Metazoa</taxon>
        <taxon>Ecdysozoa</taxon>
        <taxon>Arthropoda</taxon>
        <taxon>Chelicerata</taxon>
        <taxon>Arachnida</taxon>
        <taxon>Araneae</taxon>
        <taxon>Araneomorphae</taxon>
        <taxon>Entelegynae</taxon>
        <taxon>Araneoidea</taxon>
        <taxon>Araneidae</taxon>
        <taxon>Caerostris</taxon>
    </lineage>
</organism>
<evidence type="ECO:0000256" key="1">
    <source>
        <dbReference type="SAM" id="MobiDB-lite"/>
    </source>
</evidence>
<reference evidence="2 3" key="1">
    <citation type="submission" date="2021-06" db="EMBL/GenBank/DDBJ databases">
        <title>Caerostris extrusa draft genome.</title>
        <authorList>
            <person name="Kono N."/>
            <person name="Arakawa K."/>
        </authorList>
    </citation>
    <scope>NUCLEOTIDE SEQUENCE [LARGE SCALE GENOMIC DNA]</scope>
</reference>
<accession>A0AAV4XW08</accession>
<evidence type="ECO:0000313" key="3">
    <source>
        <dbReference type="Proteomes" id="UP001054945"/>
    </source>
</evidence>
<feature type="region of interest" description="Disordered" evidence="1">
    <location>
        <begin position="1"/>
        <end position="46"/>
    </location>
</feature>
<dbReference type="Proteomes" id="UP001054945">
    <property type="component" value="Unassembled WGS sequence"/>
</dbReference>
<sequence length="164" mass="18421">MWGQPNVTQVSTKSPHFDAAASSRNNDRQPCTPQPPLRSPPTSSNRLVDPEKDFILYTPTSPSRLLFSVFALFPVFLRADFIYSVGASIKCIAYLVDLNHVSWIIATGCHRSLESSFSLSERRNRIQSTNPSSRCSAFCQQPWTLLSLLCDSSLINQQSLQQQR</sequence>
<evidence type="ECO:0000313" key="2">
    <source>
        <dbReference type="EMBL" id="GIY97953.1"/>
    </source>
</evidence>
<dbReference type="EMBL" id="BPLR01018234">
    <property type="protein sequence ID" value="GIY97953.1"/>
    <property type="molecule type" value="Genomic_DNA"/>
</dbReference>
<feature type="compositionally biased region" description="Polar residues" evidence="1">
    <location>
        <begin position="1"/>
        <end position="14"/>
    </location>
</feature>
<gene>
    <name evidence="2" type="ORF">CEXT_227021</name>
</gene>
<feature type="compositionally biased region" description="Polar residues" evidence="1">
    <location>
        <begin position="22"/>
        <end position="31"/>
    </location>
</feature>
<keyword evidence="3" id="KW-1185">Reference proteome</keyword>
<name>A0AAV4XW08_CAEEX</name>
<dbReference type="AlphaFoldDB" id="A0AAV4XW08"/>
<comment type="caution">
    <text evidence="2">The sequence shown here is derived from an EMBL/GenBank/DDBJ whole genome shotgun (WGS) entry which is preliminary data.</text>
</comment>